<evidence type="ECO:0000256" key="5">
    <source>
        <dbReference type="ARBA" id="ARBA00022723"/>
    </source>
</evidence>
<feature type="active site" evidence="11">
    <location>
        <position position="108"/>
    </location>
</feature>
<feature type="binding site" evidence="11">
    <location>
        <position position="53"/>
    </location>
    <ligand>
        <name>NADP(+)</name>
        <dbReference type="ChEBI" id="CHEBI:58349"/>
    </ligand>
</feature>
<keyword evidence="7 11" id="KW-0521">NADP</keyword>
<dbReference type="GO" id="GO:0005829">
    <property type="term" value="C:cytosol"/>
    <property type="evidence" value="ECO:0007669"/>
    <property type="project" value="TreeGrafter"/>
</dbReference>
<dbReference type="PANTHER" id="PTHR21371">
    <property type="entry name" value="KETOL-ACID REDUCTOISOMERASE, MITOCHONDRIAL"/>
    <property type="match status" value="1"/>
</dbReference>
<evidence type="ECO:0000256" key="10">
    <source>
        <dbReference type="ARBA" id="ARBA00049021"/>
    </source>
</evidence>
<evidence type="ECO:0000256" key="1">
    <source>
        <dbReference type="ARBA" id="ARBA00004864"/>
    </source>
</evidence>
<dbReference type="HAMAP" id="MF_00435">
    <property type="entry name" value="IlvC"/>
    <property type="match status" value="1"/>
</dbReference>
<dbReference type="InterPro" id="IPR014359">
    <property type="entry name" value="KARI_prok"/>
</dbReference>
<name>A0A931D729_9MICC</name>
<dbReference type="GO" id="GO:0050661">
    <property type="term" value="F:NADP binding"/>
    <property type="evidence" value="ECO:0007669"/>
    <property type="project" value="InterPro"/>
</dbReference>
<evidence type="ECO:0000313" key="16">
    <source>
        <dbReference type="EMBL" id="MBG6083587.1"/>
    </source>
</evidence>
<dbReference type="RefSeq" id="WP_196835004.1">
    <property type="nucleotide sequence ID" value="NZ_JADOTZ010000001.1"/>
</dbReference>
<comment type="cofactor">
    <cofactor evidence="11">
        <name>Mg(2+)</name>
        <dbReference type="ChEBI" id="CHEBI:18420"/>
    </cofactor>
    <text evidence="11">Binds 2 magnesium ions per subunit.</text>
</comment>
<comment type="similarity">
    <text evidence="3 11 12">Belongs to the ketol-acid reductoisomerase family.</text>
</comment>
<feature type="binding site" evidence="11 12">
    <location>
        <position position="191"/>
    </location>
    <ligand>
        <name>Mg(2+)</name>
        <dbReference type="ChEBI" id="CHEBI:18420"/>
        <label>1</label>
    </ligand>
</feature>
<dbReference type="Pfam" id="PF07991">
    <property type="entry name" value="KARI_N"/>
    <property type="match status" value="1"/>
</dbReference>
<dbReference type="PROSITE" id="PS51850">
    <property type="entry name" value="KARI_N"/>
    <property type="match status" value="1"/>
</dbReference>
<dbReference type="NCBIfam" id="TIGR00465">
    <property type="entry name" value="ilvC"/>
    <property type="match status" value="1"/>
</dbReference>
<evidence type="ECO:0000256" key="4">
    <source>
        <dbReference type="ARBA" id="ARBA00022605"/>
    </source>
</evidence>
<feature type="binding site" evidence="11">
    <location>
        <position position="48"/>
    </location>
    <ligand>
        <name>NADP(+)</name>
        <dbReference type="ChEBI" id="CHEBI:58349"/>
    </ligand>
</feature>
<feature type="domain" description="KARI N-terminal Rossmann" evidence="14">
    <location>
        <begin position="1"/>
        <end position="182"/>
    </location>
</feature>
<dbReference type="AlphaFoldDB" id="A0A931D729"/>
<feature type="binding site" evidence="11 12">
    <location>
        <position position="195"/>
    </location>
    <ligand>
        <name>Mg(2+)</name>
        <dbReference type="ChEBI" id="CHEBI:18420"/>
        <label>1</label>
    </ligand>
</feature>
<dbReference type="Proteomes" id="UP000625033">
    <property type="component" value="Unassembled WGS sequence"/>
</dbReference>
<dbReference type="PIRSF" id="PIRSF000116">
    <property type="entry name" value="IlvC_gammaproteo"/>
    <property type="match status" value="1"/>
</dbReference>
<keyword evidence="17" id="KW-1185">Reference proteome</keyword>
<evidence type="ECO:0000313" key="17">
    <source>
        <dbReference type="Proteomes" id="UP000625033"/>
    </source>
</evidence>
<evidence type="ECO:0000256" key="6">
    <source>
        <dbReference type="ARBA" id="ARBA00022842"/>
    </source>
</evidence>
<comment type="catalytic activity">
    <reaction evidence="10 11">
        <text>(2R)-2,3-dihydroxy-3-methylbutanoate + NADP(+) = (2S)-2-acetolactate + NADPH + H(+)</text>
        <dbReference type="Rhea" id="RHEA:22068"/>
        <dbReference type="ChEBI" id="CHEBI:15378"/>
        <dbReference type="ChEBI" id="CHEBI:49072"/>
        <dbReference type="ChEBI" id="CHEBI:57783"/>
        <dbReference type="ChEBI" id="CHEBI:58349"/>
        <dbReference type="ChEBI" id="CHEBI:58476"/>
        <dbReference type="EC" id="1.1.1.86"/>
    </reaction>
</comment>
<sequence length="341" mass="37011">MTELYYDDDADLSIIQGKKVAVIGYGSQGHAHSLNLRDSGVEVRVGLKEGSTSRVKAEDEGLTVGTPAEVSAWADVVVILAPDQVQRHVYAEDIAPHLSDGNVLVFGHGFNIRFGYIQPPAGVDVILVAPKAPGHTVRREFVAGRGIPDIIAVEQDASGTAWDIAKSYAKGIGGTRAGVIKTTFTEETETDLFGEQAVLCGGMSHLVQAGFETLTEAGYQPEIAYFEVLHELKLIVDLMWEGGIAKQRWSISDTAEYGDYVSGPRVVTPEVKESMKAVLADIQSGAFAKRFIDDQDNNAEEFLKLREQEAGHPIEATGKTLRSHFSWSQQDDDYTEGSAAR</sequence>
<keyword evidence="6 11" id="KW-0460">Magnesium</keyword>
<keyword evidence="4 11" id="KW-0028">Amino-acid biosynthesis</keyword>
<protein>
    <recommendedName>
        <fullName evidence="11">Ketol-acid reductoisomerase (NADP(+))</fullName>
        <shortName evidence="11">KARI</shortName>
        <ecNumber evidence="11">1.1.1.86</ecNumber>
    </recommendedName>
    <alternativeName>
        <fullName evidence="11">Acetohydroxy-acid isomeroreductase</fullName>
        <shortName evidence="11">AHIR</shortName>
    </alternativeName>
    <alternativeName>
        <fullName evidence="11">Alpha-keto-beta-hydroxylacyl reductoisomerase</fullName>
    </alternativeName>
</protein>
<dbReference type="PANTHER" id="PTHR21371:SF1">
    <property type="entry name" value="KETOL-ACID REDUCTOISOMERASE, MITOCHONDRIAL"/>
    <property type="match status" value="1"/>
</dbReference>
<dbReference type="Gene3D" id="3.40.50.720">
    <property type="entry name" value="NAD(P)-binding Rossmann-like Domain"/>
    <property type="match status" value="1"/>
</dbReference>
<dbReference type="InterPro" id="IPR013023">
    <property type="entry name" value="KARI"/>
</dbReference>
<dbReference type="InterPro" id="IPR008927">
    <property type="entry name" value="6-PGluconate_DH-like_C_sf"/>
</dbReference>
<dbReference type="Gene3D" id="6.10.240.10">
    <property type="match status" value="1"/>
</dbReference>
<keyword evidence="9 11" id="KW-0100">Branched-chain amino acid biosynthesis</keyword>
<gene>
    <name evidence="11" type="primary">ilvC</name>
    <name evidence="16" type="ORF">IW252_000354</name>
</gene>
<dbReference type="EMBL" id="JADOTZ010000001">
    <property type="protein sequence ID" value="MBG6083587.1"/>
    <property type="molecule type" value="Genomic_DNA"/>
</dbReference>
<keyword evidence="8 11" id="KW-0560">Oxidoreductase</keyword>
<evidence type="ECO:0000256" key="8">
    <source>
        <dbReference type="ARBA" id="ARBA00023002"/>
    </source>
</evidence>
<comment type="caution">
    <text evidence="16">The sequence shown here is derived from an EMBL/GenBank/DDBJ whole genome shotgun (WGS) entry which is preliminary data.</text>
</comment>
<comment type="pathway">
    <text evidence="2 11">Amino-acid biosynthesis; L-isoleucine biosynthesis; L-isoleucine from 2-oxobutanoate: step 2/4.</text>
</comment>
<accession>A0A931D729</accession>
<proteinExistence type="inferred from homology"/>
<evidence type="ECO:0000256" key="7">
    <source>
        <dbReference type="ARBA" id="ARBA00022857"/>
    </source>
</evidence>
<feature type="domain" description="KARI C-terminal knotted" evidence="15">
    <location>
        <begin position="183"/>
        <end position="328"/>
    </location>
</feature>
<evidence type="ECO:0000256" key="9">
    <source>
        <dbReference type="ARBA" id="ARBA00023304"/>
    </source>
</evidence>
<dbReference type="GO" id="GO:0000287">
    <property type="term" value="F:magnesium ion binding"/>
    <property type="evidence" value="ECO:0007669"/>
    <property type="project" value="UniProtKB-UniRule"/>
</dbReference>
<comment type="catalytic activity">
    <reaction evidence="11">
        <text>(2R,3R)-2,3-dihydroxy-3-methylpentanoate + NADP(+) = (S)-2-ethyl-2-hydroxy-3-oxobutanoate + NADPH + H(+)</text>
        <dbReference type="Rhea" id="RHEA:13493"/>
        <dbReference type="ChEBI" id="CHEBI:15378"/>
        <dbReference type="ChEBI" id="CHEBI:49256"/>
        <dbReference type="ChEBI" id="CHEBI:49258"/>
        <dbReference type="ChEBI" id="CHEBI:57783"/>
        <dbReference type="ChEBI" id="CHEBI:58349"/>
        <dbReference type="EC" id="1.1.1.86"/>
    </reaction>
</comment>
<evidence type="ECO:0000259" key="15">
    <source>
        <dbReference type="PROSITE" id="PS51851"/>
    </source>
</evidence>
<feature type="binding site" evidence="11">
    <location>
        <begin position="25"/>
        <end position="28"/>
    </location>
    <ligand>
        <name>NADP(+)</name>
        <dbReference type="ChEBI" id="CHEBI:58349"/>
    </ligand>
</feature>
<feature type="binding site" evidence="11">
    <location>
        <position position="134"/>
    </location>
    <ligand>
        <name>NADP(+)</name>
        <dbReference type="ChEBI" id="CHEBI:58349"/>
    </ligand>
</feature>
<dbReference type="GO" id="GO:0009097">
    <property type="term" value="P:isoleucine biosynthetic process"/>
    <property type="evidence" value="ECO:0007669"/>
    <property type="project" value="UniProtKB-UniRule"/>
</dbReference>
<dbReference type="SUPFAM" id="SSF51735">
    <property type="entry name" value="NAD(P)-binding Rossmann-fold domains"/>
    <property type="match status" value="1"/>
</dbReference>
<keyword evidence="5 11" id="KW-0479">Metal-binding</keyword>
<comment type="caution">
    <text evidence="11">Lacks conserved residue(s) required for the propagation of feature annotation.</text>
</comment>
<comment type="pathway">
    <text evidence="1 11">Amino-acid biosynthesis; L-valine biosynthesis; L-valine from pyruvate: step 2/4.</text>
</comment>
<dbReference type="SUPFAM" id="SSF48179">
    <property type="entry name" value="6-phosphogluconate dehydrogenase C-terminal domain-like"/>
    <property type="match status" value="1"/>
</dbReference>
<evidence type="ECO:0000256" key="13">
    <source>
        <dbReference type="SAM" id="MobiDB-lite"/>
    </source>
</evidence>
<comment type="function">
    <text evidence="11">Involved in the biosynthesis of branched-chain amino acids (BCAA). Catalyzes an alkyl-migration followed by a ketol-acid reduction of (S)-2-acetolactate (S2AL) to yield (R)-2,3-dihydroxy-isovalerate. In the isomerase reaction, S2AL is rearranged via a Mg-dependent methyl migration to produce 3-hydroxy-3-methyl-2-ketobutyrate (HMKB). In the reductase reaction, this 2-ketoacid undergoes a metal-dependent reduction by NADPH to yield (R)-2,3-dihydroxy-isovalerate.</text>
</comment>
<evidence type="ECO:0000256" key="12">
    <source>
        <dbReference type="PROSITE-ProRule" id="PRU01198"/>
    </source>
</evidence>
<evidence type="ECO:0000259" key="14">
    <source>
        <dbReference type="PROSITE" id="PS51850"/>
    </source>
</evidence>
<reference evidence="16" key="1">
    <citation type="submission" date="2020-11" db="EMBL/GenBank/DDBJ databases">
        <title>Sequencing the genomes of 1000 actinobacteria strains.</title>
        <authorList>
            <person name="Klenk H.-P."/>
        </authorList>
    </citation>
    <scope>NUCLEOTIDE SEQUENCE</scope>
    <source>
        <strain evidence="16">DSM 26152</strain>
    </source>
</reference>
<feature type="binding site" evidence="11 12">
    <location>
        <position position="227"/>
    </location>
    <ligand>
        <name>Mg(2+)</name>
        <dbReference type="ChEBI" id="CHEBI:18420"/>
        <label>2</label>
    </ligand>
</feature>
<dbReference type="EC" id="1.1.1.86" evidence="11"/>
<feature type="binding site" evidence="11 12">
    <location>
        <position position="191"/>
    </location>
    <ligand>
        <name>Mg(2+)</name>
        <dbReference type="ChEBI" id="CHEBI:18420"/>
        <label>2</label>
    </ligand>
</feature>
<dbReference type="InterPro" id="IPR000506">
    <property type="entry name" value="KARI_C"/>
</dbReference>
<organism evidence="16 17">
    <name type="scientific">Zhihengliuella flava</name>
    <dbReference type="NCBI Taxonomy" id="1285193"/>
    <lineage>
        <taxon>Bacteria</taxon>
        <taxon>Bacillati</taxon>
        <taxon>Actinomycetota</taxon>
        <taxon>Actinomycetes</taxon>
        <taxon>Micrococcales</taxon>
        <taxon>Micrococcaceae</taxon>
        <taxon>Zhihengliuella</taxon>
    </lineage>
</organism>
<feature type="binding site" evidence="11">
    <location>
        <position position="51"/>
    </location>
    <ligand>
        <name>NADP(+)</name>
        <dbReference type="ChEBI" id="CHEBI:58349"/>
    </ligand>
</feature>
<dbReference type="GO" id="GO:0009099">
    <property type="term" value="P:L-valine biosynthetic process"/>
    <property type="evidence" value="ECO:0007669"/>
    <property type="project" value="UniProtKB-UniRule"/>
</dbReference>
<dbReference type="FunFam" id="3.40.50.720:FF:000023">
    <property type="entry name" value="Ketol-acid reductoisomerase (NADP(+))"/>
    <property type="match status" value="1"/>
</dbReference>
<evidence type="ECO:0000256" key="3">
    <source>
        <dbReference type="ARBA" id="ARBA00010318"/>
    </source>
</evidence>
<dbReference type="Pfam" id="PF01450">
    <property type="entry name" value="KARI_C"/>
    <property type="match status" value="1"/>
</dbReference>
<dbReference type="InterPro" id="IPR013116">
    <property type="entry name" value="KARI_N"/>
</dbReference>
<dbReference type="NCBIfam" id="NF009940">
    <property type="entry name" value="PRK13403.1"/>
    <property type="match status" value="1"/>
</dbReference>
<evidence type="ECO:0000256" key="11">
    <source>
        <dbReference type="HAMAP-Rule" id="MF_00435"/>
    </source>
</evidence>
<feature type="region of interest" description="Disordered" evidence="13">
    <location>
        <begin position="317"/>
        <end position="341"/>
    </location>
</feature>
<dbReference type="InterPro" id="IPR036291">
    <property type="entry name" value="NAD(P)-bd_dom_sf"/>
</dbReference>
<dbReference type="NCBIfam" id="NF004017">
    <property type="entry name" value="PRK05479.1"/>
    <property type="match status" value="1"/>
</dbReference>
<feature type="binding site" evidence="11 12">
    <location>
        <position position="252"/>
    </location>
    <ligand>
        <name>substrate</name>
    </ligand>
</feature>
<evidence type="ECO:0000256" key="2">
    <source>
        <dbReference type="ARBA" id="ARBA00004885"/>
    </source>
</evidence>
<dbReference type="PROSITE" id="PS51851">
    <property type="entry name" value="KARI_C"/>
    <property type="match status" value="1"/>
</dbReference>
<feature type="binding site" evidence="11 12">
    <location>
        <position position="231"/>
    </location>
    <ligand>
        <name>Mg(2+)</name>
        <dbReference type="ChEBI" id="CHEBI:18420"/>
        <label>2</label>
    </ligand>
</feature>
<dbReference type="GO" id="GO:0004455">
    <property type="term" value="F:ketol-acid reductoisomerase activity"/>
    <property type="evidence" value="ECO:0007669"/>
    <property type="project" value="UniProtKB-UniRule"/>
</dbReference>